<evidence type="ECO:0000313" key="8">
    <source>
        <dbReference type="EMBL" id="RBP45156.1"/>
    </source>
</evidence>
<dbReference type="GO" id="GO:0009055">
    <property type="term" value="F:electron transfer activity"/>
    <property type="evidence" value="ECO:0007669"/>
    <property type="project" value="InterPro"/>
</dbReference>
<evidence type="ECO:0000259" key="7">
    <source>
        <dbReference type="PROSITE" id="PS51007"/>
    </source>
</evidence>
<evidence type="ECO:0000259" key="6">
    <source>
        <dbReference type="PROSITE" id="PS50022"/>
    </source>
</evidence>
<accession>A0A366HNT2</accession>
<keyword evidence="1 4" id="KW-0349">Heme</keyword>
<dbReference type="PANTHER" id="PTHR35889">
    <property type="entry name" value="CYCLOINULO-OLIGOSACCHARIDE FRUCTANOTRANSFERASE-RELATED"/>
    <property type="match status" value="1"/>
</dbReference>
<dbReference type="InterPro" id="IPR009056">
    <property type="entry name" value="Cyt_c-like_dom"/>
</dbReference>
<feature type="domain" description="F5/8 type C" evidence="6">
    <location>
        <begin position="628"/>
        <end position="727"/>
    </location>
</feature>
<keyword evidence="9" id="KW-1185">Reference proteome</keyword>
<dbReference type="AlphaFoldDB" id="A0A366HNT2"/>
<evidence type="ECO:0000313" key="9">
    <source>
        <dbReference type="Proteomes" id="UP000253426"/>
    </source>
</evidence>
<evidence type="ECO:0000256" key="3">
    <source>
        <dbReference type="ARBA" id="ARBA00023004"/>
    </source>
</evidence>
<feature type="signal peptide" evidence="5">
    <location>
        <begin position="1"/>
        <end position="20"/>
    </location>
</feature>
<dbReference type="InterPro" id="IPR011429">
    <property type="entry name" value="Cyt_c_Planctomycete-type"/>
</dbReference>
<feature type="chain" id="PRO_5016934557" evidence="5">
    <location>
        <begin position="21"/>
        <end position="1107"/>
    </location>
</feature>
<dbReference type="GO" id="GO:0046872">
    <property type="term" value="F:metal ion binding"/>
    <property type="evidence" value="ECO:0007669"/>
    <property type="project" value="UniProtKB-KW"/>
</dbReference>
<dbReference type="PROSITE" id="PS51007">
    <property type="entry name" value="CYTC"/>
    <property type="match status" value="1"/>
</dbReference>
<gene>
    <name evidence="8" type="ORF">DES53_103153</name>
</gene>
<dbReference type="RefSeq" id="WP_113958292.1">
    <property type="nucleotide sequence ID" value="NZ_QNRR01000003.1"/>
</dbReference>
<dbReference type="OrthoDB" id="175422at2"/>
<dbReference type="SUPFAM" id="SSF49785">
    <property type="entry name" value="Galactose-binding domain-like"/>
    <property type="match status" value="1"/>
</dbReference>
<keyword evidence="3 4" id="KW-0408">Iron</keyword>
<organism evidence="8 9">
    <name type="scientific">Roseimicrobium gellanilyticum</name>
    <dbReference type="NCBI Taxonomy" id="748857"/>
    <lineage>
        <taxon>Bacteria</taxon>
        <taxon>Pseudomonadati</taxon>
        <taxon>Verrucomicrobiota</taxon>
        <taxon>Verrucomicrobiia</taxon>
        <taxon>Verrucomicrobiales</taxon>
        <taxon>Verrucomicrobiaceae</taxon>
        <taxon>Roseimicrobium</taxon>
    </lineage>
</organism>
<evidence type="ECO:0000256" key="4">
    <source>
        <dbReference type="PROSITE-ProRule" id="PRU00433"/>
    </source>
</evidence>
<name>A0A366HNT2_9BACT</name>
<keyword evidence="2 4" id="KW-0479">Metal-binding</keyword>
<evidence type="ECO:0000256" key="2">
    <source>
        <dbReference type="ARBA" id="ARBA00022723"/>
    </source>
</evidence>
<dbReference type="Pfam" id="PF07587">
    <property type="entry name" value="PSD1"/>
    <property type="match status" value="1"/>
</dbReference>
<sequence>MRRSLPTSLFLLLAANACPAAVDFARDVRPIFEKHCFSCHGETKQKGGLRLDVKAAALKGGEEHGSAILAGNSKQSPLIKFTSGEDKDLLMPPKGERLSDTEVQTLKQWIDAGALWPDDGVALNDPLKTHWAFQSVKRPAVPNNTQSSSIDVFIEEKLAEKGLKMSPPADGRVLVRRMYFDVVGLPPTPEQIATFTRAYGKDADLAVRKLADDLLASPHYGERWARHWLDVVRFAESDGFEKNSARANAWPYRDYVIRALNEDRPYDQFVKDQLAGDSTGQDEATGFLVGGAVDTVKSPDPVLTAQQRADELNDMVSATGAAFMGLTLNCARCHTHKFDPVSHTDYHAIAAVFSGVRHGERTLKPSDYDDRMVKAKKLEGQLEGVQTQLARFEPAATTARTLVIHPEDKEHTIKLQMANAKRTTYEGGTNRGEKSYTGTEKDLPTLGDGYWVWLHENAKGDVFQWKPKAEGKFRVWISWGSGYKSHDEDARYIFDRDGNPKTTGDQMEIGKADHRKFADGSGTTPNRKLWSGFKDLGMHEFTASSSLILRVGGDEGYPTADVLVLQEDLVSGDASDKAQSPRVRVPVKRSANTERFAATSAKFVRFTIEDTTQLQPCMDELEVFTTEEKPRNVALASLGAKASASSTLPGYAIHQVAHLNDGLYGNDHSWISDEPGKGWVQIEFAKPEMIDRVVWSRDRDNVPRYNDRLPTKYAVEISQNGTHWVRVASHHDRLDAATKLGIATIARADGLPASEAMRFQALQGKRTQLSQLITDATTMPMAYAGKFAPPVEIHRYQRGDVTQPREIVAPNALASLGPKITFTSEMPEHQRRLALAEWLVRREHPLTARVIANRLWHYHFGTGIVDTPSDFGVNGGKPSHPALLDWLASELMDSDWSLKHLHRLILNSAAYRQDSATNEAAMKVDVGSRLLWRFPPRRMEAEPLRDTILAVSGSLDLKMGGPGFDLFEPNTNYVKVYTTKTDYGPTEFRRMVYQNKPRVELDNIFGTFDCPDAGQATPSRTLSTTPLQALSLLNSKFAVQQAELFAARVQREAGSDTRAQINRAFLLAFGRESTTGESNAAEALVREYGLPALCRALYNANEFLQIR</sequence>
<dbReference type="InterPro" id="IPR011444">
    <property type="entry name" value="DUF1549"/>
</dbReference>
<dbReference type="Pfam" id="PF07635">
    <property type="entry name" value="PSCyt1"/>
    <property type="match status" value="1"/>
</dbReference>
<feature type="domain" description="Cytochrome c" evidence="7">
    <location>
        <begin position="23"/>
        <end position="114"/>
    </location>
</feature>
<dbReference type="InterPro" id="IPR008979">
    <property type="entry name" value="Galactose-bd-like_sf"/>
</dbReference>
<reference evidence="8 9" key="1">
    <citation type="submission" date="2018-06" db="EMBL/GenBank/DDBJ databases">
        <title>Genomic Encyclopedia of Type Strains, Phase IV (KMG-IV): sequencing the most valuable type-strain genomes for metagenomic binning, comparative biology and taxonomic classification.</title>
        <authorList>
            <person name="Goeker M."/>
        </authorList>
    </citation>
    <scope>NUCLEOTIDE SEQUENCE [LARGE SCALE GENOMIC DNA]</scope>
    <source>
        <strain evidence="8 9">DSM 25532</strain>
    </source>
</reference>
<dbReference type="GO" id="GO:0020037">
    <property type="term" value="F:heme binding"/>
    <property type="evidence" value="ECO:0007669"/>
    <property type="project" value="InterPro"/>
</dbReference>
<dbReference type="PANTHER" id="PTHR35889:SF3">
    <property type="entry name" value="F-BOX DOMAIN-CONTAINING PROTEIN"/>
    <property type="match status" value="1"/>
</dbReference>
<comment type="caution">
    <text evidence="8">The sequence shown here is derived from an EMBL/GenBank/DDBJ whole genome shotgun (WGS) entry which is preliminary data.</text>
</comment>
<dbReference type="InterPro" id="IPR036909">
    <property type="entry name" value="Cyt_c-like_dom_sf"/>
</dbReference>
<dbReference type="EMBL" id="QNRR01000003">
    <property type="protein sequence ID" value="RBP45156.1"/>
    <property type="molecule type" value="Genomic_DNA"/>
</dbReference>
<dbReference type="Gene3D" id="1.10.760.10">
    <property type="entry name" value="Cytochrome c-like domain"/>
    <property type="match status" value="1"/>
</dbReference>
<dbReference type="Proteomes" id="UP000253426">
    <property type="component" value="Unassembled WGS sequence"/>
</dbReference>
<dbReference type="Gene3D" id="2.60.120.260">
    <property type="entry name" value="Galactose-binding domain-like"/>
    <property type="match status" value="1"/>
</dbReference>
<dbReference type="Pfam" id="PF07583">
    <property type="entry name" value="PSCyt2"/>
    <property type="match status" value="1"/>
</dbReference>
<keyword evidence="5" id="KW-0732">Signal</keyword>
<dbReference type="PROSITE" id="PS50022">
    <property type="entry name" value="FA58C_3"/>
    <property type="match status" value="1"/>
</dbReference>
<evidence type="ECO:0000256" key="1">
    <source>
        <dbReference type="ARBA" id="ARBA00022617"/>
    </source>
</evidence>
<proteinExistence type="predicted"/>
<dbReference type="InterPro" id="IPR000421">
    <property type="entry name" value="FA58C"/>
</dbReference>
<protein>
    <submittedName>
        <fullName evidence="8">F5/8 type C domain-containing protein</fullName>
    </submittedName>
</protein>
<evidence type="ECO:0000256" key="5">
    <source>
        <dbReference type="SAM" id="SignalP"/>
    </source>
</evidence>
<dbReference type="InterPro" id="IPR022655">
    <property type="entry name" value="DUF1553"/>
</dbReference>
<dbReference type="SUPFAM" id="SSF46626">
    <property type="entry name" value="Cytochrome c"/>
    <property type="match status" value="1"/>
</dbReference>